<dbReference type="KEGG" id="orz:FNH13_01265"/>
<dbReference type="InterPro" id="IPR002477">
    <property type="entry name" value="Peptidoglycan-bd-like"/>
</dbReference>
<dbReference type="InterPro" id="IPR036365">
    <property type="entry name" value="PGBD-like_sf"/>
</dbReference>
<dbReference type="GO" id="GO:0030288">
    <property type="term" value="C:outer membrane-bounded periplasmic space"/>
    <property type="evidence" value="ECO:0007669"/>
    <property type="project" value="TreeGrafter"/>
</dbReference>
<feature type="compositionally biased region" description="Pro residues" evidence="1">
    <location>
        <begin position="394"/>
        <end position="413"/>
    </location>
</feature>
<dbReference type="Gene3D" id="3.40.50.12090">
    <property type="match status" value="1"/>
</dbReference>
<evidence type="ECO:0000313" key="5">
    <source>
        <dbReference type="Proteomes" id="UP000315395"/>
    </source>
</evidence>
<evidence type="ECO:0000256" key="1">
    <source>
        <dbReference type="SAM" id="MobiDB-lite"/>
    </source>
</evidence>
<dbReference type="EMBL" id="CP041616">
    <property type="protein sequence ID" value="QDO87122.1"/>
    <property type="molecule type" value="Genomic_DNA"/>
</dbReference>
<sequence length="714" mass="75666">MADPVTDPGVDPAVDLHEEDHGHAAGERLTLQGLGDPFAEGLVVPADPYVVPEEESGGNSVETFPESPMDWIGAPPDPADLPVEWLTEQPAVEIEPSSTEQLMDAEDGYLGGGFAADSDGAVLTDADLMSVPAPPSKDLPGTLDAAPPWQYSYSCDPNDKPGMVAFANLVSNHYNKPTWYGSRPCKHGDNSQHYEGRAMDWRMNAYSAGDKAIGDSVAQWITANNGEIARRFGVQSVIWNRKAWYLYKPGSWENYYGASPHTDHLHISFSWDGAMGRTSWWDGTPVTTHDYGTCRVYAHQYAPRYQGFNGTPCSTSLPTAPYAPYPVTLPGANNSNVRQAQRYLGFTGSDVDGSFGPLTLQVLLNYQAAHALPWTGVLDKASWAYMIEAGIPSDPVPPPTPPAPDPDPIPEPSPGEVTRISGVNRYETAAEISMTFPTGSPLFLTVGEDYPDALAAAARAGSQGGPVLLAKSDSLPLQTRDAILRLKPSSVTIVGGKGAISSAVYNEVDALTSAPVKRLGGANRYETAGHVAGQFPSGLDVVYVATGTNYPDALAAAARAGYNNGPVLLVQPNQVPSVTRSAMTRLKPYRVVVLGGETAVSPAVASELRSLTRSGTLQRVFGPDRYATAAELASYYPNGVDTVVVATGQEFPDALSGAAHAGDAHGPVLLVTKNGVFQNTRDVLEALGAKNILVVGGTSVISTKVEGILEDYLG</sequence>
<dbReference type="RefSeq" id="WP_143781780.1">
    <property type="nucleotide sequence ID" value="NZ_CP041616.1"/>
</dbReference>
<organism evidence="4 5">
    <name type="scientific">Ornithinimicrobium ciconiae</name>
    <dbReference type="NCBI Taxonomy" id="2594265"/>
    <lineage>
        <taxon>Bacteria</taxon>
        <taxon>Bacillati</taxon>
        <taxon>Actinomycetota</taxon>
        <taxon>Actinomycetes</taxon>
        <taxon>Micrococcales</taxon>
        <taxon>Ornithinimicrobiaceae</taxon>
        <taxon>Ornithinimicrobium</taxon>
    </lineage>
</organism>
<dbReference type="OrthoDB" id="5181100at2"/>
<dbReference type="PANTHER" id="PTHR30032:SF4">
    <property type="entry name" value="AMIDASE ENHANCER"/>
    <property type="match status" value="1"/>
</dbReference>
<gene>
    <name evidence="4" type="ORF">FNH13_01265</name>
</gene>
<dbReference type="InterPro" id="IPR036366">
    <property type="entry name" value="PGBDSf"/>
</dbReference>
<dbReference type="Proteomes" id="UP000315395">
    <property type="component" value="Chromosome"/>
</dbReference>
<dbReference type="AlphaFoldDB" id="A0A516G6M3"/>
<name>A0A516G6M3_9MICO</name>
<feature type="domain" description="Peptidoglycan binding-like" evidence="2">
    <location>
        <begin position="334"/>
        <end position="384"/>
    </location>
</feature>
<dbReference type="InterPro" id="IPR007253">
    <property type="entry name" value="Cell_wall-bd_2"/>
</dbReference>
<evidence type="ECO:0000259" key="3">
    <source>
        <dbReference type="Pfam" id="PF26571"/>
    </source>
</evidence>
<reference evidence="4 5" key="1">
    <citation type="submission" date="2019-07" db="EMBL/GenBank/DDBJ databases">
        <title>complete genome sequencing of Ornithinimicrobium sp. H23M54.</title>
        <authorList>
            <person name="Bae J.-W."/>
            <person name="Lee S.-Y."/>
        </authorList>
    </citation>
    <scope>NUCLEOTIDE SEQUENCE [LARGE SCALE GENOMIC DNA]</scope>
    <source>
        <strain evidence="4 5">H23M54</strain>
    </source>
</reference>
<keyword evidence="5" id="KW-1185">Reference proteome</keyword>
<dbReference type="InterPro" id="IPR051922">
    <property type="entry name" value="Bact_Sporulation_Assoc"/>
</dbReference>
<evidence type="ECO:0000259" key="2">
    <source>
        <dbReference type="Pfam" id="PF01471"/>
    </source>
</evidence>
<dbReference type="Pfam" id="PF04122">
    <property type="entry name" value="CW_binding_2"/>
    <property type="match status" value="3"/>
</dbReference>
<dbReference type="Pfam" id="PF26571">
    <property type="entry name" value="VldE"/>
    <property type="match status" value="1"/>
</dbReference>
<proteinExistence type="predicted"/>
<dbReference type="Gene3D" id="1.10.101.10">
    <property type="entry name" value="PGBD-like superfamily/PGBD"/>
    <property type="match status" value="1"/>
</dbReference>
<protein>
    <submittedName>
        <fullName evidence="4">Uncharacterized protein</fullName>
    </submittedName>
</protein>
<dbReference type="Pfam" id="PF01471">
    <property type="entry name" value="PG_binding_1"/>
    <property type="match status" value="1"/>
</dbReference>
<dbReference type="SUPFAM" id="SSF47090">
    <property type="entry name" value="PGBD-like"/>
    <property type="match status" value="1"/>
</dbReference>
<dbReference type="InterPro" id="IPR058593">
    <property type="entry name" value="ARB_07466-like_C"/>
</dbReference>
<feature type="domain" description="ARB-07466-like C-terminal" evidence="3">
    <location>
        <begin position="160"/>
        <end position="264"/>
    </location>
</feature>
<accession>A0A516G6M3</accession>
<feature type="region of interest" description="Disordered" evidence="1">
    <location>
        <begin position="394"/>
        <end position="415"/>
    </location>
</feature>
<evidence type="ECO:0000313" key="4">
    <source>
        <dbReference type="EMBL" id="QDO87122.1"/>
    </source>
</evidence>
<dbReference type="PANTHER" id="PTHR30032">
    <property type="entry name" value="N-ACETYLMURAMOYL-L-ALANINE AMIDASE-RELATED"/>
    <property type="match status" value="1"/>
</dbReference>